<feature type="transmembrane region" description="Helical" evidence="1">
    <location>
        <begin position="22"/>
        <end position="41"/>
    </location>
</feature>
<dbReference type="RefSeq" id="WP_053432679.1">
    <property type="nucleotide sequence ID" value="NZ_LGUG01000004.1"/>
</dbReference>
<evidence type="ECO:0000256" key="1">
    <source>
        <dbReference type="SAM" id="Phobius"/>
    </source>
</evidence>
<dbReference type="PATRIC" id="fig|47500.9.peg.3403"/>
<keyword evidence="3" id="KW-1185">Reference proteome</keyword>
<reference evidence="2 3" key="1">
    <citation type="submission" date="2015-07" db="EMBL/GenBank/DDBJ databases">
        <title>Fjat-14205 dsm 2895.</title>
        <authorList>
            <person name="Liu B."/>
            <person name="Wang J."/>
            <person name="Zhu Y."/>
            <person name="Liu G."/>
            <person name="Chen Q."/>
            <person name="Chen Z."/>
            <person name="Lan J."/>
            <person name="Che J."/>
            <person name="Ge C."/>
            <person name="Shi H."/>
            <person name="Pan Z."/>
            <person name="Liu X."/>
        </authorList>
    </citation>
    <scope>NUCLEOTIDE SEQUENCE [LARGE SCALE GENOMIC DNA]</scope>
    <source>
        <strain evidence="2 3">DSM 2895</strain>
    </source>
</reference>
<sequence length="69" mass="7753">MFLKGLNLTVDTGGLNTMALKLGVWVFALGVALLLIGIFVPYRILRRILWAGTSLYGLYIFADWISRSY</sequence>
<evidence type="ECO:0000313" key="2">
    <source>
        <dbReference type="EMBL" id="KON95889.1"/>
    </source>
</evidence>
<accession>A0A0M0H1D2</accession>
<dbReference type="EMBL" id="LGUG01000004">
    <property type="protein sequence ID" value="KON95889.1"/>
    <property type="molecule type" value="Genomic_DNA"/>
</dbReference>
<gene>
    <name evidence="2" type="ORF">AF333_10750</name>
</gene>
<dbReference type="Proteomes" id="UP000037269">
    <property type="component" value="Unassembled WGS sequence"/>
</dbReference>
<keyword evidence="1" id="KW-0812">Transmembrane</keyword>
<name>A0A0M0H1D2_ANEMI</name>
<feature type="transmembrane region" description="Helical" evidence="1">
    <location>
        <begin position="48"/>
        <end position="66"/>
    </location>
</feature>
<keyword evidence="1" id="KW-1133">Transmembrane helix</keyword>
<comment type="caution">
    <text evidence="2">The sequence shown here is derived from an EMBL/GenBank/DDBJ whole genome shotgun (WGS) entry which is preliminary data.</text>
</comment>
<dbReference type="AlphaFoldDB" id="A0A0M0H1D2"/>
<proteinExistence type="predicted"/>
<organism evidence="2 3">
    <name type="scientific">Aneurinibacillus migulanus</name>
    <name type="common">Bacillus migulanus</name>
    <dbReference type="NCBI Taxonomy" id="47500"/>
    <lineage>
        <taxon>Bacteria</taxon>
        <taxon>Bacillati</taxon>
        <taxon>Bacillota</taxon>
        <taxon>Bacilli</taxon>
        <taxon>Bacillales</taxon>
        <taxon>Paenibacillaceae</taxon>
        <taxon>Aneurinibacillus group</taxon>
        <taxon>Aneurinibacillus</taxon>
    </lineage>
</organism>
<keyword evidence="1" id="KW-0472">Membrane</keyword>
<dbReference type="GeneID" id="42305673"/>
<evidence type="ECO:0000313" key="3">
    <source>
        <dbReference type="Proteomes" id="UP000037269"/>
    </source>
</evidence>
<protein>
    <submittedName>
        <fullName evidence="2">Uncharacterized protein</fullName>
    </submittedName>
</protein>